<dbReference type="InterPro" id="IPR037523">
    <property type="entry name" value="VOC_core"/>
</dbReference>
<evidence type="ECO:0000259" key="4">
    <source>
        <dbReference type="PROSITE" id="PS51819"/>
    </source>
</evidence>
<dbReference type="InterPro" id="IPR029068">
    <property type="entry name" value="Glyas_Bleomycin-R_OHBP_Dase"/>
</dbReference>
<feature type="domain" description="VOC" evidence="4">
    <location>
        <begin position="5"/>
        <end position="119"/>
    </location>
</feature>
<dbReference type="SUPFAM" id="SSF55961">
    <property type="entry name" value="Bet v1-like"/>
    <property type="match status" value="1"/>
</dbReference>
<comment type="similarity">
    <text evidence="1">Belongs to the bleomycin resistance protein family.</text>
</comment>
<dbReference type="SUPFAM" id="SSF54593">
    <property type="entry name" value="Glyoxalase/Bleomycin resistance protein/Dihydroxybiphenyl dioxygenase"/>
    <property type="match status" value="1"/>
</dbReference>
<evidence type="ECO:0000313" key="5">
    <source>
        <dbReference type="EMBL" id="BBX12322.1"/>
    </source>
</evidence>
<proteinExistence type="inferred from homology"/>
<reference evidence="5 6" key="1">
    <citation type="journal article" date="2019" name="Emerg. Microbes Infect.">
        <title>Comprehensive subspecies identification of 175 nontuberculous mycobacteria species based on 7547 genomic profiles.</title>
        <authorList>
            <person name="Matsumoto Y."/>
            <person name="Kinjo T."/>
            <person name="Motooka D."/>
            <person name="Nabeya D."/>
            <person name="Jung N."/>
            <person name="Uechi K."/>
            <person name="Horii T."/>
            <person name="Iida T."/>
            <person name="Fujita J."/>
            <person name="Nakamura S."/>
        </authorList>
    </citation>
    <scope>NUCLEOTIDE SEQUENCE [LARGE SCALE GENOMIC DNA]</scope>
    <source>
        <strain evidence="5 6">JCM 6391</strain>
    </source>
</reference>
<dbReference type="InterPro" id="IPR004360">
    <property type="entry name" value="Glyas_Fos-R_dOase_dom"/>
</dbReference>
<organism evidence="5 6">
    <name type="scientific">Mycobacterium novum</name>
    <dbReference type="NCBI Taxonomy" id="2492438"/>
    <lineage>
        <taxon>Bacteria</taxon>
        <taxon>Bacillati</taxon>
        <taxon>Actinomycetota</taxon>
        <taxon>Actinomycetes</taxon>
        <taxon>Mycobacteriales</taxon>
        <taxon>Mycobacteriaceae</taxon>
        <taxon>Mycobacterium</taxon>
    </lineage>
</organism>
<dbReference type="KEGG" id="mnm:MNVM_14030"/>
<keyword evidence="3" id="KW-0046">Antibiotic resistance</keyword>
<dbReference type="PROSITE" id="PS51819">
    <property type="entry name" value="VOC"/>
    <property type="match status" value="1"/>
</dbReference>
<protein>
    <recommendedName>
        <fullName evidence="2">Bleomycin resistance protein</fullName>
    </recommendedName>
</protein>
<evidence type="ECO:0000256" key="1">
    <source>
        <dbReference type="ARBA" id="ARBA00011051"/>
    </source>
</evidence>
<keyword evidence="6" id="KW-1185">Reference proteome</keyword>
<gene>
    <name evidence="5" type="ORF">MNVM_14030</name>
</gene>
<dbReference type="Pfam" id="PF10604">
    <property type="entry name" value="Polyketide_cyc2"/>
    <property type="match status" value="1"/>
</dbReference>
<dbReference type="AlphaFoldDB" id="A0A7I7JMV5"/>
<evidence type="ECO:0000256" key="2">
    <source>
        <dbReference type="ARBA" id="ARBA00021572"/>
    </source>
</evidence>
<evidence type="ECO:0000256" key="3">
    <source>
        <dbReference type="ARBA" id="ARBA00023251"/>
    </source>
</evidence>
<dbReference type="EMBL" id="AP022562">
    <property type="protein sequence ID" value="BBX12322.1"/>
    <property type="molecule type" value="Genomic_DNA"/>
</dbReference>
<evidence type="ECO:0000313" key="6">
    <source>
        <dbReference type="Proteomes" id="UP000466997"/>
    </source>
</evidence>
<dbReference type="Proteomes" id="UP000466997">
    <property type="component" value="Chromosome"/>
</dbReference>
<dbReference type="Pfam" id="PF00903">
    <property type="entry name" value="Glyoxalase"/>
    <property type="match status" value="1"/>
</dbReference>
<sequence length="271" mass="30008">MPDVVFTAVAPVIPVRDLDAALDRYRRLGFTARAYAGPARYGFVDRGAVSLHLTEWAEHDPLRTAAAVYLYVDDADALYAQWTASGVPGRFIAPADTDYRLREFAYVDPEGTLHRVGSPRRIVSAARDIAAPAERIFELIADPARQPHWDGNDNLAEAGPGQRVRAAGSLFTVTLTSGAVRENHVVEFEEGRRIAWLPAEPDTPPPGHLWRWELEPLDAVHTRVTHTYDWSSLSDPNRLQRARLTTADNLAASLARLAWLVEGPDATDQRA</sequence>
<name>A0A7I7JMV5_9MYCO</name>
<dbReference type="InterPro" id="IPR023393">
    <property type="entry name" value="START-like_dom_sf"/>
</dbReference>
<dbReference type="InterPro" id="IPR019587">
    <property type="entry name" value="Polyketide_cyclase/dehydratase"/>
</dbReference>
<accession>A0A7I7JMV5</accession>
<dbReference type="GO" id="GO:0046677">
    <property type="term" value="P:response to antibiotic"/>
    <property type="evidence" value="ECO:0007669"/>
    <property type="project" value="UniProtKB-KW"/>
</dbReference>
<dbReference type="Gene3D" id="3.10.180.10">
    <property type="entry name" value="2,3-Dihydroxybiphenyl 1,2-Dioxygenase, domain 1"/>
    <property type="match status" value="1"/>
</dbReference>
<dbReference type="CDD" id="cd08349">
    <property type="entry name" value="BLMA_like"/>
    <property type="match status" value="1"/>
</dbReference>
<dbReference type="InterPro" id="IPR000335">
    <property type="entry name" value="Bleomycin-R"/>
</dbReference>
<dbReference type="Gene3D" id="3.30.530.20">
    <property type="match status" value="1"/>
</dbReference>